<dbReference type="EMBL" id="UATM01000032">
    <property type="protein sequence ID" value="SPY48384.1"/>
    <property type="molecule type" value="Genomic_DNA"/>
</dbReference>
<dbReference type="RefSeq" id="WP_112890069.1">
    <property type="nucleotide sequence ID" value="NZ_CP068103.1"/>
</dbReference>
<keyword evidence="7" id="KW-0456">Lyase</keyword>
<dbReference type="Gene3D" id="3.10.180.10">
    <property type="entry name" value="2,3-Dihydroxybiphenyl 1,2-Dioxygenase, domain 1"/>
    <property type="match status" value="1"/>
</dbReference>
<dbReference type="InterPro" id="IPR004360">
    <property type="entry name" value="Glyas_Fos-R_dOase_dom"/>
</dbReference>
<dbReference type="PANTHER" id="PTHR46036:SF5">
    <property type="entry name" value="LACTOYLGLUTATHIONE LYASE"/>
    <property type="match status" value="1"/>
</dbReference>
<dbReference type="GO" id="GO:0005737">
    <property type="term" value="C:cytoplasm"/>
    <property type="evidence" value="ECO:0007669"/>
    <property type="project" value="TreeGrafter"/>
</dbReference>
<dbReference type="PROSITE" id="PS51819">
    <property type="entry name" value="VOC"/>
    <property type="match status" value="1"/>
</dbReference>
<dbReference type="InterPro" id="IPR018146">
    <property type="entry name" value="Glyoxalase_1_CS"/>
</dbReference>
<evidence type="ECO:0000256" key="3">
    <source>
        <dbReference type="ARBA" id="ARBA00030892"/>
    </source>
</evidence>
<dbReference type="GeneID" id="83862942"/>
<evidence type="ECO:0000256" key="5">
    <source>
        <dbReference type="ARBA" id="ARBA00033298"/>
    </source>
</evidence>
<reference evidence="7 8" key="1">
    <citation type="submission" date="2018-06" db="EMBL/GenBank/DDBJ databases">
        <authorList>
            <consortium name="Pathogen Informatics"/>
            <person name="Doyle S."/>
        </authorList>
    </citation>
    <scope>NUCLEOTIDE SEQUENCE [LARGE SCALE GENOMIC DNA]</scope>
    <source>
        <strain evidence="7 8">NCTC13076</strain>
    </source>
</reference>
<name>A0A2X1Y5H5_9FIRM</name>
<accession>A0A2X1Y5H5</accession>
<dbReference type="STRING" id="54005.HMPREF3229_01340"/>
<dbReference type="Pfam" id="PF00903">
    <property type="entry name" value="Glyoxalase"/>
    <property type="match status" value="1"/>
</dbReference>
<keyword evidence="1" id="KW-0479">Metal-binding</keyword>
<dbReference type="GO" id="GO:0004462">
    <property type="term" value="F:lactoylglutathione lyase activity"/>
    <property type="evidence" value="ECO:0007669"/>
    <property type="project" value="InterPro"/>
</dbReference>
<sequence length="124" mass="14596">MKFLHTMIRVKDLEKSEKFYKENLGFVESRRKDFPEDEFTLVYLKLEDSPYELELTYNYDGRDYTLGDGYGHIAISHPDIKAFREELKEKGCDVTELKALSDNSDSYFFVKDPDGYKIEVIGEK</sequence>
<protein>
    <recommendedName>
        <fullName evidence="3">Aldoketomutase</fullName>
    </recommendedName>
    <alternativeName>
        <fullName evidence="2">Ketone-aldehyde mutase</fullName>
    </alternativeName>
    <alternativeName>
        <fullName evidence="4">Methylglyoxalase</fullName>
    </alternativeName>
    <alternativeName>
        <fullName evidence="5">S-D-lactoylglutathione methylglyoxal lyase</fullName>
    </alternativeName>
</protein>
<dbReference type="SUPFAM" id="SSF54593">
    <property type="entry name" value="Glyoxalase/Bleomycin resistance protein/Dihydroxybiphenyl dioxygenase"/>
    <property type="match status" value="1"/>
</dbReference>
<evidence type="ECO:0000313" key="7">
    <source>
        <dbReference type="EMBL" id="SPY48384.1"/>
    </source>
</evidence>
<dbReference type="PROSITE" id="PS00934">
    <property type="entry name" value="GLYOXALASE_I_1"/>
    <property type="match status" value="1"/>
</dbReference>
<gene>
    <name evidence="7" type="primary">gloA</name>
    <name evidence="7" type="ORF">NCTC13076_01466</name>
</gene>
<dbReference type="OrthoDB" id="9815599at2"/>
<evidence type="ECO:0000256" key="4">
    <source>
        <dbReference type="ARBA" id="ARBA00032460"/>
    </source>
</evidence>
<dbReference type="GO" id="GO:0046872">
    <property type="term" value="F:metal ion binding"/>
    <property type="evidence" value="ECO:0007669"/>
    <property type="project" value="UniProtKB-KW"/>
</dbReference>
<organism evidence="7 8">
    <name type="scientific">Peptoniphilus harei</name>
    <dbReference type="NCBI Taxonomy" id="54005"/>
    <lineage>
        <taxon>Bacteria</taxon>
        <taxon>Bacillati</taxon>
        <taxon>Bacillota</taxon>
        <taxon>Tissierellia</taxon>
        <taxon>Tissierellales</taxon>
        <taxon>Peptoniphilaceae</taxon>
        <taxon>Peptoniphilus</taxon>
    </lineage>
</organism>
<evidence type="ECO:0000313" key="8">
    <source>
        <dbReference type="Proteomes" id="UP000250070"/>
    </source>
</evidence>
<evidence type="ECO:0000256" key="1">
    <source>
        <dbReference type="ARBA" id="ARBA00022723"/>
    </source>
</evidence>
<evidence type="ECO:0000256" key="2">
    <source>
        <dbReference type="ARBA" id="ARBA00030291"/>
    </source>
</evidence>
<dbReference type="Proteomes" id="UP000250070">
    <property type="component" value="Unassembled WGS sequence"/>
</dbReference>
<dbReference type="InterPro" id="IPR029068">
    <property type="entry name" value="Glyas_Bleomycin-R_OHBP_Dase"/>
</dbReference>
<proteinExistence type="predicted"/>
<dbReference type="AlphaFoldDB" id="A0A2X1Y5H5"/>
<feature type="domain" description="VOC" evidence="6">
    <location>
        <begin position="2"/>
        <end position="123"/>
    </location>
</feature>
<dbReference type="PANTHER" id="PTHR46036">
    <property type="entry name" value="LACTOYLGLUTATHIONE LYASE"/>
    <property type="match status" value="1"/>
</dbReference>
<evidence type="ECO:0000259" key="6">
    <source>
        <dbReference type="PROSITE" id="PS51819"/>
    </source>
</evidence>
<dbReference type="InterPro" id="IPR037523">
    <property type="entry name" value="VOC_core"/>
</dbReference>
<dbReference type="GO" id="GO:0019243">
    <property type="term" value="P:methylglyoxal catabolic process to D-lactate via S-lactoyl-glutathione"/>
    <property type="evidence" value="ECO:0007669"/>
    <property type="project" value="TreeGrafter"/>
</dbReference>